<dbReference type="Gene3D" id="2.40.50.100">
    <property type="match status" value="1"/>
</dbReference>
<keyword evidence="13" id="KW-1185">Reference proteome</keyword>
<dbReference type="Gene3D" id="3.40.50.300">
    <property type="entry name" value="P-loop containing nucleotide triphosphate hydrolases"/>
    <property type="match status" value="1"/>
</dbReference>
<evidence type="ECO:0000256" key="4">
    <source>
        <dbReference type="ARBA" id="ARBA00022519"/>
    </source>
</evidence>
<evidence type="ECO:0000256" key="7">
    <source>
        <dbReference type="ARBA" id="ARBA00022967"/>
    </source>
</evidence>
<dbReference type="Pfam" id="PF03459">
    <property type="entry name" value="TOBE"/>
    <property type="match status" value="1"/>
</dbReference>
<evidence type="ECO:0000256" key="5">
    <source>
        <dbReference type="ARBA" id="ARBA00022741"/>
    </source>
</evidence>
<dbReference type="InterPro" id="IPR005116">
    <property type="entry name" value="Transp-assoc_OB_typ1"/>
</dbReference>
<dbReference type="RefSeq" id="WP_316410883.1">
    <property type="nucleotide sequence ID" value="NZ_AP027081.1"/>
</dbReference>
<evidence type="ECO:0000256" key="6">
    <source>
        <dbReference type="ARBA" id="ARBA00022840"/>
    </source>
</evidence>
<sequence>MSALLEVSGLKVDLGGVQVLDVPRLEVAAGTVLALIGPNGSGKTTLLKTLAGLLPAREGRIAFDGAPLGPDYRRRVTMVFQAPLLFDLSVRGNLESGLRLRGLQAEERNVRVTEAAARFGLTELLGRSARHLSGGEAQRTSLARAFALRPELLVLDEPFSALDPPTREGLVTDLARVLRETRTTALMATHDQAEALRLADRIAVLREGRVAQEGPVAEVFHAPVDAFVAGFVGMETVLTGRVASAHAGEFRVDVGPCQVVALGGAGVGEEVRLGIRPEHVTLGRGPAGPTSARNAFTGRVAALVPMGPFVRVEVDCGFPLAAYVTPASRDDLALAEGTEVTAAFKATSVHLLRP</sequence>
<dbReference type="InterPro" id="IPR008995">
    <property type="entry name" value="Mo/tungstate-bd_C_term_dom"/>
</dbReference>
<dbReference type="Proteomes" id="UP001228113">
    <property type="component" value="Chromosome"/>
</dbReference>
<evidence type="ECO:0000256" key="8">
    <source>
        <dbReference type="ARBA" id="ARBA00023136"/>
    </source>
</evidence>
<accession>A0AA48KE61</accession>
<dbReference type="PANTHER" id="PTHR42781:SF1">
    <property type="entry name" value="THIAMINE IMPORT ATP-BINDING PROTEIN THIQ"/>
    <property type="match status" value="1"/>
</dbReference>
<keyword evidence="4" id="KW-0997">Cell inner membrane</keyword>
<dbReference type="GO" id="GO:0016887">
    <property type="term" value="F:ATP hydrolysis activity"/>
    <property type="evidence" value="ECO:0007669"/>
    <property type="project" value="InterPro"/>
</dbReference>
<keyword evidence="8" id="KW-0472">Membrane</keyword>
<evidence type="ECO:0000313" key="13">
    <source>
        <dbReference type="Proteomes" id="UP001228113"/>
    </source>
</evidence>
<name>A0AA48KE61_9BACT</name>
<keyword evidence="7" id="KW-1278">Translocase</keyword>
<dbReference type="GO" id="GO:0005524">
    <property type="term" value="F:ATP binding"/>
    <property type="evidence" value="ECO:0007669"/>
    <property type="project" value="UniProtKB-KW"/>
</dbReference>
<evidence type="ECO:0000256" key="3">
    <source>
        <dbReference type="ARBA" id="ARBA00022505"/>
    </source>
</evidence>
<dbReference type="PANTHER" id="PTHR42781">
    <property type="entry name" value="SPERMIDINE/PUTRESCINE IMPORT ATP-BINDING PROTEIN POTA"/>
    <property type="match status" value="1"/>
</dbReference>
<dbReference type="InterPro" id="IPR003439">
    <property type="entry name" value="ABC_transporter-like_ATP-bd"/>
</dbReference>
<protein>
    <submittedName>
        <fullName evidence="12">ABC transporter</fullName>
    </submittedName>
</protein>
<evidence type="ECO:0000256" key="2">
    <source>
        <dbReference type="ARBA" id="ARBA00022475"/>
    </source>
</evidence>
<keyword evidence="2" id="KW-1003">Cell membrane</keyword>
<keyword evidence="5" id="KW-0547">Nucleotide-binding</keyword>
<keyword evidence="3 9" id="KW-0500">Molybdenum</keyword>
<dbReference type="GO" id="GO:0015689">
    <property type="term" value="P:molybdate ion transport"/>
    <property type="evidence" value="ECO:0007669"/>
    <property type="project" value="InterPro"/>
</dbReference>
<dbReference type="PROSITE" id="PS50893">
    <property type="entry name" value="ABC_TRANSPORTER_2"/>
    <property type="match status" value="1"/>
</dbReference>
<evidence type="ECO:0000259" key="11">
    <source>
        <dbReference type="PROSITE" id="PS51866"/>
    </source>
</evidence>
<evidence type="ECO:0000256" key="1">
    <source>
        <dbReference type="ARBA" id="ARBA00022448"/>
    </source>
</evidence>
<dbReference type="InterPro" id="IPR004606">
    <property type="entry name" value="Mop_domain"/>
</dbReference>
<dbReference type="InterPro" id="IPR003593">
    <property type="entry name" value="AAA+_ATPase"/>
</dbReference>
<dbReference type="SUPFAM" id="SSF52540">
    <property type="entry name" value="P-loop containing nucleoside triphosphate hydrolases"/>
    <property type="match status" value="1"/>
</dbReference>
<feature type="domain" description="Mop" evidence="11">
    <location>
        <begin position="289"/>
        <end position="353"/>
    </location>
</feature>
<dbReference type="KEGG" id="msea:METESE_01160"/>
<dbReference type="SMART" id="SM00382">
    <property type="entry name" value="AAA"/>
    <property type="match status" value="1"/>
</dbReference>
<dbReference type="PROSITE" id="PS51866">
    <property type="entry name" value="MOP"/>
    <property type="match status" value="1"/>
</dbReference>
<dbReference type="InterPro" id="IPR050093">
    <property type="entry name" value="ABC_SmlMolc_Importer"/>
</dbReference>
<proteinExistence type="predicted"/>
<dbReference type="AlphaFoldDB" id="A0AA48KE61"/>
<organism evidence="12 13">
    <name type="scientific">Mesoterricola sediminis</name>
    <dbReference type="NCBI Taxonomy" id="2927980"/>
    <lineage>
        <taxon>Bacteria</taxon>
        <taxon>Pseudomonadati</taxon>
        <taxon>Acidobacteriota</taxon>
        <taxon>Holophagae</taxon>
        <taxon>Holophagales</taxon>
        <taxon>Holophagaceae</taxon>
        <taxon>Mesoterricola</taxon>
    </lineage>
</organism>
<evidence type="ECO:0000256" key="9">
    <source>
        <dbReference type="PROSITE-ProRule" id="PRU01213"/>
    </source>
</evidence>
<dbReference type="SUPFAM" id="SSF50331">
    <property type="entry name" value="MOP-like"/>
    <property type="match status" value="1"/>
</dbReference>
<keyword evidence="6" id="KW-0067">ATP-binding</keyword>
<evidence type="ECO:0000259" key="10">
    <source>
        <dbReference type="PROSITE" id="PS50893"/>
    </source>
</evidence>
<dbReference type="InterPro" id="IPR027417">
    <property type="entry name" value="P-loop_NTPase"/>
</dbReference>
<gene>
    <name evidence="12" type="ORF">METESE_01160</name>
</gene>
<feature type="domain" description="ABC transporter" evidence="10">
    <location>
        <begin position="5"/>
        <end position="232"/>
    </location>
</feature>
<reference evidence="12" key="1">
    <citation type="journal article" date="2023" name="Int. J. Syst. Evol. Microbiol.">
        <title>Mesoterricola silvestris gen. nov., sp. nov., Mesoterricola sediminis sp. nov., Geothrix oryzae sp. nov., Geothrix edaphica sp. nov., Geothrix rubra sp. nov., and Geothrix limicola sp. nov., six novel members of Acidobacteriota isolated from soils.</title>
        <authorList>
            <person name="Itoh H."/>
            <person name="Sugisawa Y."/>
            <person name="Mise K."/>
            <person name="Xu Z."/>
            <person name="Kuniyasu M."/>
            <person name="Ushijima N."/>
            <person name="Kawano K."/>
            <person name="Kobayashi E."/>
            <person name="Shiratori Y."/>
            <person name="Masuda Y."/>
            <person name="Senoo K."/>
        </authorList>
    </citation>
    <scope>NUCLEOTIDE SEQUENCE</scope>
    <source>
        <strain evidence="12">W786</strain>
    </source>
</reference>
<evidence type="ECO:0000313" key="12">
    <source>
        <dbReference type="EMBL" id="BDU75158.1"/>
    </source>
</evidence>
<keyword evidence="1" id="KW-0813">Transport</keyword>
<dbReference type="Pfam" id="PF00005">
    <property type="entry name" value="ABC_tran"/>
    <property type="match status" value="1"/>
</dbReference>
<dbReference type="EMBL" id="AP027081">
    <property type="protein sequence ID" value="BDU75158.1"/>
    <property type="molecule type" value="Genomic_DNA"/>
</dbReference>